<protein>
    <recommendedName>
        <fullName evidence="7">Small ribosomal subunit protein uS7</fullName>
    </recommendedName>
</protein>
<feature type="domain" description="Small ribosomal subunit protein uS7" evidence="9">
    <location>
        <begin position="60"/>
        <end position="212"/>
    </location>
</feature>
<dbReference type="PIRSF" id="PIRSF002122">
    <property type="entry name" value="RPS7p_RPS7a_RPS5e_RPS7o"/>
    <property type="match status" value="1"/>
</dbReference>
<dbReference type="SUPFAM" id="SSF47973">
    <property type="entry name" value="Ribosomal protein S7"/>
    <property type="match status" value="1"/>
</dbReference>
<evidence type="ECO:0000256" key="7">
    <source>
        <dbReference type="HAMAP-Rule" id="MF_00480"/>
    </source>
</evidence>
<dbReference type="PANTHER" id="PTHR11205">
    <property type="entry name" value="RIBOSOMAL PROTEIN S7"/>
    <property type="match status" value="1"/>
</dbReference>
<dbReference type="GO" id="GO:0015935">
    <property type="term" value="C:small ribosomal subunit"/>
    <property type="evidence" value="ECO:0007669"/>
    <property type="project" value="UniProtKB-UniRule"/>
</dbReference>
<comment type="function">
    <text evidence="7">One of the primary rRNA binding proteins, it binds directly to 16S rRNA where it nucleates assembly of the head domain of the 30S subunit. Is located at the subunit interface close to the decoding center.</text>
</comment>
<evidence type="ECO:0000256" key="6">
    <source>
        <dbReference type="ARBA" id="ARBA00023274"/>
    </source>
</evidence>
<dbReference type="Proteomes" id="UP000655759">
    <property type="component" value="Unassembled WGS sequence"/>
</dbReference>
<proteinExistence type="inferred from homology"/>
<dbReference type="InterPro" id="IPR036823">
    <property type="entry name" value="Ribosomal_uS7_dom_sf"/>
</dbReference>
<evidence type="ECO:0000256" key="8">
    <source>
        <dbReference type="SAM" id="MobiDB-lite"/>
    </source>
</evidence>
<dbReference type="NCBIfam" id="TIGR01028">
    <property type="entry name" value="uS7_euk_arch"/>
    <property type="match status" value="1"/>
</dbReference>
<keyword evidence="4 7" id="KW-0694">RNA-binding</keyword>
<evidence type="ECO:0000256" key="5">
    <source>
        <dbReference type="ARBA" id="ARBA00022980"/>
    </source>
</evidence>
<keyword evidence="3 7" id="KW-0699">rRNA-binding</keyword>
<dbReference type="AlphaFoldDB" id="A0A812F153"/>
<dbReference type="GO" id="GO:0006412">
    <property type="term" value="P:translation"/>
    <property type="evidence" value="ECO:0007669"/>
    <property type="project" value="UniProtKB-UniRule"/>
</dbReference>
<dbReference type="InterPro" id="IPR000235">
    <property type="entry name" value="Ribosomal_uS7"/>
</dbReference>
<evidence type="ECO:0000256" key="3">
    <source>
        <dbReference type="ARBA" id="ARBA00022730"/>
    </source>
</evidence>
<sequence length="212" mass="23551">MSGAEKKNLGDKKMTESPNLLLFRKWDLSGVEINDPGLKTVISLKKSIMPLTFGRSSLKRFNKTEVNIVERLANKLMHFGKKYAKNTGRMGGKKTRAINTVKAAFEIIHLKTGKNPVEVLVRAIEHSSPNEDTTRIVYGGTAYHVSVDVSPLRRVDLALRFIADGVKESSFSNPKSMEEYLAEHLIAASSNDPTAPSVKKKNELERIAQASR</sequence>
<dbReference type="InterPro" id="IPR026018">
    <property type="entry name" value="Ribosomal_uS7_arc"/>
</dbReference>
<comment type="similarity">
    <text evidence="1 7">Belongs to the universal ribosomal protein uS7 family.</text>
</comment>
<gene>
    <name evidence="10" type="primary">rps</name>
    <name evidence="7" type="synonym">rps7</name>
    <name evidence="10" type="ORF">NUZ5A_50262</name>
</gene>
<name>A0A812F153_9ARCH</name>
<dbReference type="CDD" id="cd14867">
    <property type="entry name" value="uS7_Eukaryote"/>
    <property type="match status" value="1"/>
</dbReference>
<keyword evidence="6 7" id="KW-0687">Ribonucleoprotein</keyword>
<comment type="subunit">
    <text evidence="2 7">Part of the 30S ribosomal subunit.</text>
</comment>
<evidence type="ECO:0000313" key="11">
    <source>
        <dbReference type="Proteomes" id="UP000655759"/>
    </source>
</evidence>
<dbReference type="EMBL" id="CAJNAQ010000005">
    <property type="protein sequence ID" value="CAE6494248.1"/>
    <property type="molecule type" value="Genomic_DNA"/>
</dbReference>
<evidence type="ECO:0000256" key="1">
    <source>
        <dbReference type="ARBA" id="ARBA00007151"/>
    </source>
</evidence>
<dbReference type="InterPro" id="IPR023798">
    <property type="entry name" value="Ribosomal_uS7_dom"/>
</dbReference>
<dbReference type="NCBIfam" id="NF003106">
    <property type="entry name" value="PRK04027.1"/>
    <property type="match status" value="1"/>
</dbReference>
<dbReference type="InterPro" id="IPR005716">
    <property type="entry name" value="Ribosomal_uS7_euk/arc"/>
</dbReference>
<evidence type="ECO:0000256" key="2">
    <source>
        <dbReference type="ARBA" id="ARBA00011458"/>
    </source>
</evidence>
<feature type="region of interest" description="Disordered" evidence="8">
    <location>
        <begin position="191"/>
        <end position="212"/>
    </location>
</feature>
<evidence type="ECO:0000313" key="10">
    <source>
        <dbReference type="EMBL" id="CAE6494248.1"/>
    </source>
</evidence>
<dbReference type="HAMAP" id="MF_00480_A">
    <property type="entry name" value="Ribosomal_uS7_A"/>
    <property type="match status" value="1"/>
</dbReference>
<comment type="caution">
    <text evidence="10">The sequence shown here is derived from an EMBL/GenBank/DDBJ whole genome shotgun (WGS) entry which is preliminary data.</text>
</comment>
<evidence type="ECO:0000256" key="4">
    <source>
        <dbReference type="ARBA" id="ARBA00022884"/>
    </source>
</evidence>
<evidence type="ECO:0000259" key="9">
    <source>
        <dbReference type="Pfam" id="PF00177"/>
    </source>
</evidence>
<organism evidence="10 11">
    <name type="scientific">Candidatus Nitrosotenuis uzonensis</name>
    <dbReference type="NCBI Taxonomy" id="1407055"/>
    <lineage>
        <taxon>Archaea</taxon>
        <taxon>Nitrososphaerota</taxon>
        <taxon>Candidatus Nitrosotenuis</taxon>
    </lineage>
</organism>
<dbReference type="Pfam" id="PF00177">
    <property type="entry name" value="Ribosomal_S7"/>
    <property type="match status" value="1"/>
</dbReference>
<dbReference type="Gene3D" id="1.10.455.10">
    <property type="entry name" value="Ribosomal protein S7 domain"/>
    <property type="match status" value="1"/>
</dbReference>
<keyword evidence="5 7" id="KW-0689">Ribosomal protein</keyword>
<reference evidence="10" key="1">
    <citation type="submission" date="2021-02" db="EMBL/GenBank/DDBJ databases">
        <authorList>
            <person name="Han P."/>
        </authorList>
    </citation>
    <scope>NUCLEOTIDE SEQUENCE</scope>
    <source>
        <strain evidence="10">Candidatus Nitrosotenuis uzonensis 5A</strain>
    </source>
</reference>
<dbReference type="GO" id="GO:0019843">
    <property type="term" value="F:rRNA binding"/>
    <property type="evidence" value="ECO:0007669"/>
    <property type="project" value="UniProtKB-UniRule"/>
</dbReference>
<accession>A0A812F153</accession>
<dbReference type="GO" id="GO:0003735">
    <property type="term" value="F:structural constituent of ribosome"/>
    <property type="evidence" value="ECO:0007669"/>
    <property type="project" value="UniProtKB-UniRule"/>
</dbReference>